<keyword evidence="1 2" id="KW-1015">Disulfide bond</keyword>
<dbReference type="CDD" id="cd00033">
    <property type="entry name" value="CCP"/>
    <property type="match status" value="1"/>
</dbReference>
<evidence type="ECO:0000259" key="5">
    <source>
        <dbReference type="PROSITE" id="PS50923"/>
    </source>
</evidence>
<feature type="compositionally biased region" description="Basic and acidic residues" evidence="3">
    <location>
        <begin position="1"/>
        <end position="11"/>
    </location>
</feature>
<evidence type="ECO:0000256" key="2">
    <source>
        <dbReference type="PROSITE-ProRule" id="PRU00302"/>
    </source>
</evidence>
<dbReference type="EMBL" id="VFJC01000009">
    <property type="protein sequence ID" value="KAB5567660.1"/>
    <property type="molecule type" value="Genomic_DNA"/>
</dbReference>
<keyword evidence="4" id="KW-0812">Transmembrane</keyword>
<reference evidence="6 7" key="1">
    <citation type="submission" date="2019-06" db="EMBL/GenBank/DDBJ databases">
        <title>A chromosome-scale genome assembly of the striped catfish, Pangasianodon hypophthalmus.</title>
        <authorList>
            <person name="Wen M."/>
            <person name="Zahm M."/>
            <person name="Roques C."/>
            <person name="Cabau C."/>
            <person name="Klopp C."/>
            <person name="Donnadieu C."/>
            <person name="Jouanno E."/>
            <person name="Avarre J.-C."/>
            <person name="Campet M."/>
            <person name="Ha T.T.T."/>
            <person name="Dugue R."/>
            <person name="Lampietro C."/>
            <person name="Louis A."/>
            <person name="Herpin A."/>
            <person name="Echchiki A."/>
            <person name="Berthelot C."/>
            <person name="Parey E."/>
            <person name="Roest-Crollius H."/>
            <person name="Braasch I."/>
            <person name="Postlethwait J."/>
            <person name="Bobe J."/>
            <person name="Montfort J."/>
            <person name="Bouchez O."/>
            <person name="Begum T."/>
            <person name="Schartl M."/>
            <person name="Guiguen Y."/>
        </authorList>
    </citation>
    <scope>NUCLEOTIDE SEQUENCE [LARGE SCALE GENOMIC DNA]</scope>
    <source>
        <strain evidence="6 7">Indonesia</strain>
        <tissue evidence="6">Blood</tissue>
    </source>
</reference>
<keyword evidence="2" id="KW-0768">Sushi</keyword>
<gene>
    <name evidence="6" type="ORF">PHYPO_G00235400</name>
</gene>
<dbReference type="InterPro" id="IPR053067">
    <property type="entry name" value="SUSD3"/>
</dbReference>
<evidence type="ECO:0000313" key="6">
    <source>
        <dbReference type="EMBL" id="KAB5567660.1"/>
    </source>
</evidence>
<comment type="caution">
    <text evidence="2">Lacks conserved residue(s) required for the propagation of feature annotation.</text>
</comment>
<keyword evidence="4" id="KW-0472">Membrane</keyword>
<dbReference type="AlphaFoldDB" id="A0A5N5NJF3"/>
<dbReference type="SMART" id="SM00032">
    <property type="entry name" value="CCP"/>
    <property type="match status" value="1"/>
</dbReference>
<dbReference type="SUPFAM" id="SSF57535">
    <property type="entry name" value="Complement control module/SCR domain"/>
    <property type="match status" value="1"/>
</dbReference>
<dbReference type="PROSITE" id="PS50923">
    <property type="entry name" value="SUSHI"/>
    <property type="match status" value="1"/>
</dbReference>
<feature type="region of interest" description="Disordered" evidence="3">
    <location>
        <begin position="154"/>
        <end position="209"/>
    </location>
</feature>
<evidence type="ECO:0000313" key="7">
    <source>
        <dbReference type="Proteomes" id="UP000327468"/>
    </source>
</evidence>
<keyword evidence="4" id="KW-1133">Transmembrane helix</keyword>
<feature type="region of interest" description="Disordered" evidence="3">
    <location>
        <begin position="1"/>
        <end position="25"/>
    </location>
</feature>
<dbReference type="Proteomes" id="UP000327468">
    <property type="component" value="Chromosome 8"/>
</dbReference>
<evidence type="ECO:0000256" key="1">
    <source>
        <dbReference type="ARBA" id="ARBA00023157"/>
    </source>
</evidence>
<organism evidence="6 7">
    <name type="scientific">Pangasianodon hypophthalmus</name>
    <name type="common">Striped catfish</name>
    <name type="synonym">Helicophagus hypophthalmus</name>
    <dbReference type="NCBI Taxonomy" id="310915"/>
    <lineage>
        <taxon>Eukaryota</taxon>
        <taxon>Metazoa</taxon>
        <taxon>Chordata</taxon>
        <taxon>Craniata</taxon>
        <taxon>Vertebrata</taxon>
        <taxon>Euteleostomi</taxon>
        <taxon>Actinopterygii</taxon>
        <taxon>Neopterygii</taxon>
        <taxon>Teleostei</taxon>
        <taxon>Ostariophysi</taxon>
        <taxon>Siluriformes</taxon>
        <taxon>Pangasiidae</taxon>
        <taxon>Pangasianodon</taxon>
    </lineage>
</organism>
<feature type="transmembrane region" description="Helical" evidence="4">
    <location>
        <begin position="91"/>
        <end position="116"/>
    </location>
</feature>
<evidence type="ECO:0000256" key="3">
    <source>
        <dbReference type="SAM" id="MobiDB-lite"/>
    </source>
</evidence>
<comment type="caution">
    <text evidence="6">The sequence shown here is derived from an EMBL/GenBank/DDBJ whole genome shotgun (WGS) entry which is preliminary data.</text>
</comment>
<dbReference type="PANTHER" id="PTHR46879:SF1">
    <property type="entry name" value="SUSHI DOMAIN-CONTAINING PROTEIN 3"/>
    <property type="match status" value="1"/>
</dbReference>
<dbReference type="PANTHER" id="PTHR46879">
    <property type="entry name" value="SUSHI DOMAIN-CONTAINING PROTEIN 3"/>
    <property type="match status" value="1"/>
</dbReference>
<dbReference type="InterPro" id="IPR000436">
    <property type="entry name" value="Sushi_SCR_CCP_dom"/>
</dbReference>
<proteinExistence type="predicted"/>
<protein>
    <recommendedName>
        <fullName evidence="5">Sushi domain-containing protein</fullName>
    </recommendedName>
</protein>
<evidence type="ECO:0000256" key="4">
    <source>
        <dbReference type="SAM" id="Phobius"/>
    </source>
</evidence>
<feature type="compositionally biased region" description="Low complexity" evidence="3">
    <location>
        <begin position="160"/>
        <end position="173"/>
    </location>
</feature>
<dbReference type="Gene3D" id="2.10.70.10">
    <property type="entry name" value="Complement Module, domain 1"/>
    <property type="match status" value="1"/>
</dbReference>
<dbReference type="OrthoDB" id="9939976at2759"/>
<dbReference type="GO" id="GO:0005886">
    <property type="term" value="C:plasma membrane"/>
    <property type="evidence" value="ECO:0007669"/>
    <property type="project" value="TreeGrafter"/>
</dbReference>
<feature type="domain" description="Sushi" evidence="5">
    <location>
        <begin position="18"/>
        <end position="81"/>
    </location>
</feature>
<sequence length="209" mass="23323">MESKGAPEGRSRTGHRPGQCTPMPSPPLGTLTLVAGNGTSVGTVMTLLCPVKHRAVSGGRISCVQETNGTEWTGGTPECKPLLYGDYGFRLAVLLSIVSVAIILLMSIYFITSCLLKSVRKDEMRQLERERKREASRLWHQLNPEEQRESFYNHNDRINHNNSNNNTRSSSSSRQEKHPRCHQKNNPDPLTIHHSQPTLGQMPPPMLCV</sequence>
<feature type="disulfide bond" evidence="2">
    <location>
        <begin position="20"/>
        <end position="63"/>
    </location>
</feature>
<feature type="compositionally biased region" description="Polar residues" evidence="3">
    <location>
        <begin position="184"/>
        <end position="199"/>
    </location>
</feature>
<accession>A0A5N5NJF3</accession>
<dbReference type="InterPro" id="IPR035976">
    <property type="entry name" value="Sushi/SCR/CCP_sf"/>
</dbReference>
<name>A0A5N5NJF3_PANHP</name>
<keyword evidence="7" id="KW-1185">Reference proteome</keyword>